<dbReference type="PANTHER" id="PTHR43133">
    <property type="entry name" value="RNA POLYMERASE ECF-TYPE SIGMA FACTO"/>
    <property type="match status" value="1"/>
</dbReference>
<feature type="region of interest" description="Disordered" evidence="6">
    <location>
        <begin position="172"/>
        <end position="193"/>
    </location>
</feature>
<dbReference type="Proteomes" id="UP001060261">
    <property type="component" value="Chromosome"/>
</dbReference>
<dbReference type="InterPro" id="IPR013325">
    <property type="entry name" value="RNA_pol_sigma_r2"/>
</dbReference>
<dbReference type="InterPro" id="IPR014284">
    <property type="entry name" value="RNA_pol_sigma-70_dom"/>
</dbReference>
<evidence type="ECO:0000313" key="9">
    <source>
        <dbReference type="EMBL" id="UWX62814.1"/>
    </source>
</evidence>
<keyword evidence="4" id="KW-0238">DNA-binding</keyword>
<dbReference type="RefSeq" id="WP_260559109.1">
    <property type="nucleotide sequence ID" value="NZ_BAABEC010000071.1"/>
</dbReference>
<dbReference type="SUPFAM" id="SSF88946">
    <property type="entry name" value="Sigma2 domain of RNA polymerase sigma factors"/>
    <property type="match status" value="1"/>
</dbReference>
<evidence type="ECO:0000256" key="2">
    <source>
        <dbReference type="ARBA" id="ARBA00023015"/>
    </source>
</evidence>
<dbReference type="Pfam" id="PF08281">
    <property type="entry name" value="Sigma70_r4_2"/>
    <property type="match status" value="1"/>
</dbReference>
<keyword evidence="2" id="KW-0805">Transcription regulation</keyword>
<keyword evidence="10" id="KW-1185">Reference proteome</keyword>
<organism evidence="9 10">
    <name type="scientific">Deinococcus rubellus</name>
    <dbReference type="NCBI Taxonomy" id="1889240"/>
    <lineage>
        <taxon>Bacteria</taxon>
        <taxon>Thermotogati</taxon>
        <taxon>Deinococcota</taxon>
        <taxon>Deinococci</taxon>
        <taxon>Deinococcales</taxon>
        <taxon>Deinococcaceae</taxon>
        <taxon>Deinococcus</taxon>
    </lineage>
</organism>
<evidence type="ECO:0000256" key="6">
    <source>
        <dbReference type="SAM" id="MobiDB-lite"/>
    </source>
</evidence>
<dbReference type="Gene3D" id="1.10.10.10">
    <property type="entry name" value="Winged helix-like DNA-binding domain superfamily/Winged helix DNA-binding domain"/>
    <property type="match status" value="1"/>
</dbReference>
<dbReference type="InterPro" id="IPR039425">
    <property type="entry name" value="RNA_pol_sigma-70-like"/>
</dbReference>
<evidence type="ECO:0000256" key="3">
    <source>
        <dbReference type="ARBA" id="ARBA00023082"/>
    </source>
</evidence>
<feature type="domain" description="RNA polymerase sigma factor 70 region 4 type 2" evidence="8">
    <location>
        <begin position="114"/>
        <end position="164"/>
    </location>
</feature>
<evidence type="ECO:0000256" key="4">
    <source>
        <dbReference type="ARBA" id="ARBA00023125"/>
    </source>
</evidence>
<dbReference type="InterPro" id="IPR013324">
    <property type="entry name" value="RNA_pol_sigma_r3/r4-like"/>
</dbReference>
<proteinExistence type="inferred from homology"/>
<dbReference type="Pfam" id="PF04542">
    <property type="entry name" value="Sigma70_r2"/>
    <property type="match status" value="1"/>
</dbReference>
<keyword evidence="3" id="KW-0731">Sigma factor</keyword>
<evidence type="ECO:0000313" key="10">
    <source>
        <dbReference type="Proteomes" id="UP001060261"/>
    </source>
</evidence>
<dbReference type="InterPro" id="IPR007627">
    <property type="entry name" value="RNA_pol_sigma70_r2"/>
</dbReference>
<dbReference type="Gene3D" id="1.10.1740.10">
    <property type="match status" value="1"/>
</dbReference>
<accession>A0ABY5YEU1</accession>
<dbReference type="InterPro" id="IPR036388">
    <property type="entry name" value="WH-like_DNA-bd_sf"/>
</dbReference>
<evidence type="ECO:0000256" key="1">
    <source>
        <dbReference type="ARBA" id="ARBA00010641"/>
    </source>
</evidence>
<name>A0ABY5YEU1_9DEIO</name>
<evidence type="ECO:0000256" key="5">
    <source>
        <dbReference type="ARBA" id="ARBA00023163"/>
    </source>
</evidence>
<comment type="similarity">
    <text evidence="1">Belongs to the sigma-70 factor family. ECF subfamily.</text>
</comment>
<feature type="domain" description="RNA polymerase sigma-70 region 2" evidence="7">
    <location>
        <begin position="23"/>
        <end position="89"/>
    </location>
</feature>
<dbReference type="NCBIfam" id="TIGR02937">
    <property type="entry name" value="sigma70-ECF"/>
    <property type="match status" value="1"/>
</dbReference>
<evidence type="ECO:0000259" key="7">
    <source>
        <dbReference type="Pfam" id="PF04542"/>
    </source>
</evidence>
<sequence>MEDTDEVLMGRMAGGDEAALSTLYGRYAPYLYGLGRRMLRQQDDVETCVQDAFFNAWKAAARFDPGRASVKTWLVTIAHNRMLQALRDRPETGLDLEEWDAPTSAPDRIEQVIAQRAVDILGEPEKTLVVLAFYQGFSHSELNERTGIPLGSIKTYLRRALAQMRVHLETSVAPAPDTLRTNTSSKGGQHDAE</sequence>
<reference evidence="9" key="1">
    <citation type="submission" date="2022-09" db="EMBL/GenBank/DDBJ databases">
        <title>genome sequence of Deinococcus rubellus.</title>
        <authorList>
            <person name="Srinivasan S."/>
        </authorList>
    </citation>
    <scope>NUCLEOTIDE SEQUENCE</scope>
    <source>
        <strain evidence="9">Ant6</strain>
    </source>
</reference>
<keyword evidence="5" id="KW-0804">Transcription</keyword>
<dbReference type="EMBL" id="CP104213">
    <property type="protein sequence ID" value="UWX62814.1"/>
    <property type="molecule type" value="Genomic_DNA"/>
</dbReference>
<protein>
    <submittedName>
        <fullName evidence="9">Sigma-70 family RNA polymerase sigma factor</fullName>
    </submittedName>
</protein>
<evidence type="ECO:0000259" key="8">
    <source>
        <dbReference type="Pfam" id="PF08281"/>
    </source>
</evidence>
<dbReference type="PANTHER" id="PTHR43133:SF8">
    <property type="entry name" value="RNA POLYMERASE SIGMA FACTOR HI_1459-RELATED"/>
    <property type="match status" value="1"/>
</dbReference>
<dbReference type="CDD" id="cd06171">
    <property type="entry name" value="Sigma70_r4"/>
    <property type="match status" value="1"/>
</dbReference>
<dbReference type="SUPFAM" id="SSF88659">
    <property type="entry name" value="Sigma3 and sigma4 domains of RNA polymerase sigma factors"/>
    <property type="match status" value="1"/>
</dbReference>
<gene>
    <name evidence="9" type="ORF">N0D28_08510</name>
</gene>
<dbReference type="InterPro" id="IPR013249">
    <property type="entry name" value="RNA_pol_sigma70_r4_t2"/>
</dbReference>